<dbReference type="Proteomes" id="UP000824089">
    <property type="component" value="Unassembled WGS sequence"/>
</dbReference>
<gene>
    <name evidence="1" type="ORF">IAD50_00100</name>
</gene>
<reference evidence="1" key="2">
    <citation type="journal article" date="2021" name="PeerJ">
        <title>Extensive microbial diversity within the chicken gut microbiome revealed by metagenomics and culture.</title>
        <authorList>
            <person name="Gilroy R."/>
            <person name="Ravi A."/>
            <person name="Getino M."/>
            <person name="Pursley I."/>
            <person name="Horton D.L."/>
            <person name="Alikhan N.F."/>
            <person name="Baker D."/>
            <person name="Gharbi K."/>
            <person name="Hall N."/>
            <person name="Watson M."/>
            <person name="Adriaenssens E.M."/>
            <person name="Foster-Nyarko E."/>
            <person name="Jarju S."/>
            <person name="Secka A."/>
            <person name="Antonio M."/>
            <person name="Oren A."/>
            <person name="Chaudhuri R.R."/>
            <person name="La Ragione R."/>
            <person name="Hildebrand F."/>
            <person name="Pallen M.J."/>
        </authorList>
    </citation>
    <scope>NUCLEOTIDE SEQUENCE</scope>
    <source>
        <strain evidence="1">CHK195-4489</strain>
    </source>
</reference>
<dbReference type="InterPro" id="IPR038369">
    <property type="entry name" value="SpoVAD_sf"/>
</dbReference>
<accession>A0A9D1I610</accession>
<sequence length="33" mass="3310">ILFVGTGALMSPISVKQAESISGIAHAVAIEAQ</sequence>
<evidence type="ECO:0000313" key="2">
    <source>
        <dbReference type="Proteomes" id="UP000824089"/>
    </source>
</evidence>
<dbReference type="Pfam" id="PF07451">
    <property type="entry name" value="SpoVAD"/>
    <property type="match status" value="1"/>
</dbReference>
<feature type="non-terminal residue" evidence="1">
    <location>
        <position position="1"/>
    </location>
</feature>
<protein>
    <submittedName>
        <fullName evidence="1">Uncharacterized protein</fullName>
    </submittedName>
</protein>
<dbReference type="EMBL" id="DVMM01000003">
    <property type="protein sequence ID" value="HIU28679.1"/>
    <property type="molecule type" value="Genomic_DNA"/>
</dbReference>
<proteinExistence type="predicted"/>
<comment type="caution">
    <text evidence="1">The sequence shown here is derived from an EMBL/GenBank/DDBJ whole genome shotgun (WGS) entry which is preliminary data.</text>
</comment>
<dbReference type="InterPro" id="IPR010894">
    <property type="entry name" value="SpoVAD"/>
</dbReference>
<evidence type="ECO:0000313" key="1">
    <source>
        <dbReference type="EMBL" id="HIU28679.1"/>
    </source>
</evidence>
<reference evidence="1" key="1">
    <citation type="submission" date="2020-10" db="EMBL/GenBank/DDBJ databases">
        <authorList>
            <person name="Gilroy R."/>
        </authorList>
    </citation>
    <scope>NUCLEOTIDE SEQUENCE</scope>
    <source>
        <strain evidence="1">CHK195-4489</strain>
    </source>
</reference>
<dbReference type="AlphaFoldDB" id="A0A9D1I610"/>
<name>A0A9D1I610_9CLOT</name>
<dbReference type="Gene3D" id="3.40.47.40">
    <property type="entry name" value="Stage V sporulation protein AD"/>
    <property type="match status" value="1"/>
</dbReference>
<organism evidence="1 2">
    <name type="scientific">Candidatus Egerieisoma faecipullorum</name>
    <dbReference type="NCBI Taxonomy" id="2840963"/>
    <lineage>
        <taxon>Bacteria</taxon>
        <taxon>Bacillati</taxon>
        <taxon>Bacillota</taxon>
        <taxon>Clostridia</taxon>
        <taxon>Eubacteriales</taxon>
        <taxon>Clostridiaceae</taxon>
        <taxon>Clostridiaceae incertae sedis</taxon>
        <taxon>Candidatus Egerieisoma</taxon>
    </lineage>
</organism>